<sequence length="97" mass="11031">MVHNLFLDAPPIMTGEPIDRAAFSPTRKRESRKQRLEVRGRWRRGTMAQKAVAFLLYLRLCDFTVVNTVIIVTSRPILPDAAMLPQVLPFSHENGEA</sequence>
<keyword evidence="2" id="KW-1185">Reference proteome</keyword>
<organism evidence="1 2">
    <name type="scientific">Araneus ventricosus</name>
    <name type="common">Orbweaver spider</name>
    <name type="synonym">Epeira ventricosa</name>
    <dbReference type="NCBI Taxonomy" id="182803"/>
    <lineage>
        <taxon>Eukaryota</taxon>
        <taxon>Metazoa</taxon>
        <taxon>Ecdysozoa</taxon>
        <taxon>Arthropoda</taxon>
        <taxon>Chelicerata</taxon>
        <taxon>Arachnida</taxon>
        <taxon>Araneae</taxon>
        <taxon>Araneomorphae</taxon>
        <taxon>Entelegynae</taxon>
        <taxon>Araneoidea</taxon>
        <taxon>Araneidae</taxon>
        <taxon>Araneus</taxon>
    </lineage>
</organism>
<dbReference type="AlphaFoldDB" id="A0A4Y2E5P6"/>
<name>A0A4Y2E5P6_ARAVE</name>
<dbReference type="Proteomes" id="UP000499080">
    <property type="component" value="Unassembled WGS sequence"/>
</dbReference>
<proteinExistence type="predicted"/>
<gene>
    <name evidence="1" type="ORF">AVEN_117372_1</name>
</gene>
<evidence type="ECO:0000313" key="1">
    <source>
        <dbReference type="EMBL" id="GBM23619.1"/>
    </source>
</evidence>
<evidence type="ECO:0000313" key="2">
    <source>
        <dbReference type="Proteomes" id="UP000499080"/>
    </source>
</evidence>
<comment type="caution">
    <text evidence="1">The sequence shown here is derived from an EMBL/GenBank/DDBJ whole genome shotgun (WGS) entry which is preliminary data.</text>
</comment>
<dbReference type="EMBL" id="BGPR01000501">
    <property type="protein sequence ID" value="GBM23619.1"/>
    <property type="molecule type" value="Genomic_DNA"/>
</dbReference>
<reference evidence="1 2" key="1">
    <citation type="journal article" date="2019" name="Sci. Rep.">
        <title>Orb-weaving spider Araneus ventricosus genome elucidates the spidroin gene catalogue.</title>
        <authorList>
            <person name="Kono N."/>
            <person name="Nakamura H."/>
            <person name="Ohtoshi R."/>
            <person name="Moran D.A.P."/>
            <person name="Shinohara A."/>
            <person name="Yoshida Y."/>
            <person name="Fujiwara M."/>
            <person name="Mori M."/>
            <person name="Tomita M."/>
            <person name="Arakawa K."/>
        </authorList>
    </citation>
    <scope>NUCLEOTIDE SEQUENCE [LARGE SCALE GENOMIC DNA]</scope>
</reference>
<protein>
    <submittedName>
        <fullName evidence="1">Uncharacterized protein</fullName>
    </submittedName>
</protein>
<accession>A0A4Y2E5P6</accession>